<reference evidence="2 3" key="3">
    <citation type="submission" date="2018-12" db="EMBL/GenBank/DDBJ databases">
        <title>G10K-VGP greater horseshoe bat female genome, primary haplotype.</title>
        <authorList>
            <person name="Teeling E."/>
            <person name="Myers G."/>
            <person name="Vernes S."/>
            <person name="Pippel M."/>
            <person name="Winkler S."/>
            <person name="Fedrigo O."/>
            <person name="Rhie A."/>
            <person name="Koren S."/>
            <person name="Phillippy A."/>
            <person name="Lewin H."/>
            <person name="Damas J."/>
            <person name="Howe K."/>
            <person name="Mountcastle J."/>
            <person name="Jarvis E.D."/>
        </authorList>
    </citation>
    <scope>NUCLEOTIDE SEQUENCE [LARGE SCALE GENOMIC DNA]</scope>
</reference>
<proteinExistence type="predicted"/>
<name>A0A671DGZ5_RHIFE</name>
<feature type="compositionally biased region" description="Basic and acidic residues" evidence="1">
    <location>
        <begin position="384"/>
        <end position="399"/>
    </location>
</feature>
<keyword evidence="3" id="KW-1185">Reference proteome</keyword>
<dbReference type="PANTHER" id="PTHR31866">
    <property type="entry name" value="GENE 4779-RELATED"/>
    <property type="match status" value="1"/>
</dbReference>
<dbReference type="Proteomes" id="UP000472240">
    <property type="component" value="Chromosome 1"/>
</dbReference>
<evidence type="ECO:0000313" key="3">
    <source>
        <dbReference type="Proteomes" id="UP000472240"/>
    </source>
</evidence>
<dbReference type="OMA" id="ALNPCPG"/>
<protein>
    <submittedName>
        <fullName evidence="2">Uncharacterized protein</fullName>
    </submittedName>
</protein>
<organism evidence="2 3">
    <name type="scientific">Rhinolophus ferrumequinum</name>
    <name type="common">Greater horseshoe bat</name>
    <dbReference type="NCBI Taxonomy" id="59479"/>
    <lineage>
        <taxon>Eukaryota</taxon>
        <taxon>Metazoa</taxon>
        <taxon>Chordata</taxon>
        <taxon>Craniata</taxon>
        <taxon>Vertebrata</taxon>
        <taxon>Euteleostomi</taxon>
        <taxon>Mammalia</taxon>
        <taxon>Eutheria</taxon>
        <taxon>Laurasiatheria</taxon>
        <taxon>Chiroptera</taxon>
        <taxon>Yinpterochiroptera</taxon>
        <taxon>Rhinolophoidea</taxon>
        <taxon>Rhinolophidae</taxon>
        <taxon>Rhinolophinae</taxon>
        <taxon>Rhinolophus</taxon>
    </lineage>
</organism>
<accession>A0A671DGZ5</accession>
<feature type="compositionally biased region" description="Basic residues" evidence="1">
    <location>
        <begin position="370"/>
        <end position="383"/>
    </location>
</feature>
<reference evidence="2 3" key="1">
    <citation type="journal article" date="2015" name="Annu Rev Anim Biosci">
        <title>The Genome 10K Project: a way forward.</title>
        <authorList>
            <person name="Koepfli K.P."/>
            <person name="Paten B."/>
            <person name="O'Brien S.J."/>
            <person name="Koepfli K.P."/>
            <person name="Paten B."/>
            <person name="Antunes A."/>
            <person name="Belov K."/>
            <person name="Bustamante C."/>
            <person name="Castoe T.A."/>
            <person name="Clawson H."/>
            <person name="Crawford A.J."/>
            <person name="Diekhans M."/>
            <person name="Distel D."/>
            <person name="Durbin R."/>
            <person name="Earl D."/>
            <person name="Fujita M.K."/>
            <person name="Gamble T."/>
            <person name="Georges A."/>
            <person name="Gemmell N."/>
            <person name="Gilbert M.T."/>
            <person name="Graves J.M."/>
            <person name="Green R.E."/>
            <person name="Hickey G."/>
            <person name="Jarvis E.D."/>
            <person name="Johnson W."/>
            <person name="Komissarov A."/>
            <person name="Korf I."/>
            <person name="Kuhn R."/>
            <person name="Larkin D.M."/>
            <person name="Lewin H."/>
            <person name="Lopez J.V."/>
            <person name="Ma J."/>
            <person name="Marques-Bonet T."/>
            <person name="Miller W."/>
            <person name="Murphy R."/>
            <person name="Pevzner P."/>
            <person name="Shapiro B."/>
            <person name="Steiner C."/>
            <person name="Tamazian G."/>
            <person name="Venkatesh B."/>
            <person name="Wang J."/>
            <person name="Wayne R."/>
            <person name="Wiley E."/>
            <person name="Yang H."/>
            <person name="Zhang G."/>
            <person name="Haussler D."/>
            <person name="Ryder O."/>
            <person name="O'Brien S.J."/>
        </authorList>
    </citation>
    <scope>NUCLEOTIDE SEQUENCE</scope>
</reference>
<feature type="region of interest" description="Disordered" evidence="1">
    <location>
        <begin position="451"/>
        <end position="471"/>
    </location>
</feature>
<feature type="compositionally biased region" description="Basic and acidic residues" evidence="1">
    <location>
        <begin position="227"/>
        <end position="243"/>
    </location>
</feature>
<sequence length="544" mass="57194">MSSSDDEGSVWGAGFDPAGGEPAGGRSARPTAPRGPRLGLDLGTPRSSQGFPSEPEGVEAEGRVLWGREGRPGSPANVQGQVLGYLANEAAAAVLQQLTDRDVLGVRRNPSPESCSTEVSTVWVDLDPGPSRRGVRAQSWVGSQPLPSAIAPLRPRGPERGRPWVNPKRGAKNRSNRTVGRHRPSVEGLVGPISDSESSDEIEKLQLMRVTVSRKGRGMARPSSLEGPRDTPRHPSTHGRESFLHVPGPFVSSAARGLTSAVERQAVGEQDTSSSKKMPSVVWGKAESRPSYLGAAATGGLPAAIPWRKVAQEKRSLGGGSNLVLGRSFPSWVQRVPAPPLEPVTFPTISTVPLLTRSKKSSWVPSGTKQPKHTGAGKKSVARRARESEPVVEGDKEPKGGPVPRGQPPAPKPGPPGVYPYRGDFSSGDFSIGAPLIPRRSQLLVLSQGDVVPRGPTPSGESCGFPRSGGERGRGGDLCLGGLCGGLSLAPCLRRQLLPQETGYRQGGPQVTSSSARGVCTAVIHGTAPNCTSRRRVPADWGPF</sequence>
<dbReference type="Ensembl" id="ENSRFET00010000057.1">
    <property type="protein sequence ID" value="ENSRFEP00010000051.1"/>
    <property type="gene ID" value="ENSRFEG00010000036.1"/>
</dbReference>
<feature type="region of interest" description="Disordered" evidence="1">
    <location>
        <begin position="358"/>
        <end position="424"/>
    </location>
</feature>
<dbReference type="AlphaFoldDB" id="A0A671DGZ5"/>
<reference evidence="2" key="4">
    <citation type="submission" date="2025-05" db="UniProtKB">
        <authorList>
            <consortium name="Ensembl"/>
        </authorList>
    </citation>
    <scope>IDENTIFICATION</scope>
</reference>
<evidence type="ECO:0000256" key="1">
    <source>
        <dbReference type="SAM" id="MobiDB-lite"/>
    </source>
</evidence>
<feature type="region of interest" description="Disordered" evidence="1">
    <location>
        <begin position="1"/>
        <end position="59"/>
    </location>
</feature>
<feature type="region of interest" description="Disordered" evidence="1">
    <location>
        <begin position="214"/>
        <end position="250"/>
    </location>
</feature>
<dbReference type="PANTHER" id="PTHR31866:SF1">
    <property type="entry name" value="GENE 4779-RELATED"/>
    <property type="match status" value="1"/>
</dbReference>
<evidence type="ECO:0000313" key="2">
    <source>
        <dbReference type="Ensembl" id="ENSRFEP00010000051.1"/>
    </source>
</evidence>
<dbReference type="Ensembl" id="ENSRFET00010000056.1">
    <property type="protein sequence ID" value="ENSRFEP00010000050.1"/>
    <property type="gene ID" value="ENSRFEG00010000035.1"/>
</dbReference>
<dbReference type="InterPro" id="IPR027822">
    <property type="entry name" value="DUF4641"/>
</dbReference>
<dbReference type="Pfam" id="PF15483">
    <property type="entry name" value="DUF4641"/>
    <property type="match status" value="1"/>
</dbReference>
<feature type="compositionally biased region" description="Basic residues" evidence="1">
    <location>
        <begin position="169"/>
        <end position="183"/>
    </location>
</feature>
<feature type="compositionally biased region" description="Pro residues" evidence="1">
    <location>
        <begin position="405"/>
        <end position="418"/>
    </location>
</feature>
<reference evidence="2 3" key="2">
    <citation type="journal article" date="2018" name="Annu Rev Anim Biosci">
        <title>Bat Biology, Genomes, and the Bat1K Project: To Generate Chromosome-Level Genomes for All Living Bat Species.</title>
        <authorList>
            <person name="Teeling E.C."/>
            <person name="Vernes S.C."/>
            <person name="Davalos L.M."/>
            <person name="Ray D.A."/>
            <person name="Gilbert M.T.P."/>
            <person name="Myers E."/>
        </authorList>
    </citation>
    <scope>NUCLEOTIDE SEQUENCE</scope>
</reference>
<dbReference type="GeneTree" id="ENSGT00390000015252"/>
<feature type="region of interest" description="Disordered" evidence="1">
    <location>
        <begin position="146"/>
        <end position="198"/>
    </location>
</feature>